<protein>
    <submittedName>
        <fullName evidence="1">Uncharacterized protein</fullName>
    </submittedName>
</protein>
<reference evidence="1 2" key="1">
    <citation type="submission" date="2018-11" db="EMBL/GenBank/DDBJ databases">
        <authorList>
            <consortium name="Pathogen Informatics"/>
        </authorList>
    </citation>
    <scope>NUCLEOTIDE SEQUENCE [LARGE SCALE GENOMIC DNA]</scope>
    <source>
        <strain>Denwood</strain>
        <strain evidence="2">Zambia</strain>
    </source>
</reference>
<evidence type="ECO:0000313" key="1">
    <source>
        <dbReference type="EMBL" id="VDP72349.1"/>
    </source>
</evidence>
<name>A0A183PQZ7_9TREM</name>
<organism evidence="1 2">
    <name type="scientific">Schistosoma mattheei</name>
    <dbReference type="NCBI Taxonomy" id="31246"/>
    <lineage>
        <taxon>Eukaryota</taxon>
        <taxon>Metazoa</taxon>
        <taxon>Spiralia</taxon>
        <taxon>Lophotrochozoa</taxon>
        <taxon>Platyhelminthes</taxon>
        <taxon>Trematoda</taxon>
        <taxon>Digenea</taxon>
        <taxon>Strigeidida</taxon>
        <taxon>Schistosomatoidea</taxon>
        <taxon>Schistosomatidae</taxon>
        <taxon>Schistosoma</taxon>
    </lineage>
</organism>
<gene>
    <name evidence="1" type="ORF">SMTD_LOCUS16783</name>
</gene>
<dbReference type="Proteomes" id="UP000269396">
    <property type="component" value="Unassembled WGS sequence"/>
</dbReference>
<dbReference type="EMBL" id="UZAL01037686">
    <property type="protein sequence ID" value="VDP72349.1"/>
    <property type="molecule type" value="Genomic_DNA"/>
</dbReference>
<sequence>MSNNTNYNDTLFNISSLSTIHQINTHSHNAVLSSEIPSKLMILHHQLKYHIIEFVPHRKYHRGRIYCQILIRMKKDTINKIDSMVSETSSVASLRSWRNQIYDVHDDIEDDSVDDPVMISSMGHIDLNI</sequence>
<evidence type="ECO:0000313" key="2">
    <source>
        <dbReference type="Proteomes" id="UP000269396"/>
    </source>
</evidence>
<accession>A0A183PQZ7</accession>
<proteinExistence type="predicted"/>
<feature type="non-terminal residue" evidence="1">
    <location>
        <position position="129"/>
    </location>
</feature>
<dbReference type="AlphaFoldDB" id="A0A183PQZ7"/>
<keyword evidence="2" id="KW-1185">Reference proteome</keyword>
<dbReference type="STRING" id="31246.A0A183PQZ7"/>